<keyword evidence="3" id="KW-1185">Reference proteome</keyword>
<proteinExistence type="predicted"/>
<keyword evidence="2" id="KW-0614">Plasmid</keyword>
<feature type="compositionally biased region" description="Low complexity" evidence="1">
    <location>
        <begin position="74"/>
        <end position="91"/>
    </location>
</feature>
<evidence type="ECO:0000313" key="2">
    <source>
        <dbReference type="EMBL" id="BDP44879.1"/>
    </source>
</evidence>
<dbReference type="Proteomes" id="UP001064971">
    <property type="component" value="Plasmid pDAETH-4"/>
</dbReference>
<dbReference type="EMBL" id="AP026564">
    <property type="protein sequence ID" value="BDP44879.1"/>
    <property type="molecule type" value="Genomic_DNA"/>
</dbReference>
<gene>
    <name evidence="2" type="ORF">DAETH_48480</name>
</gene>
<sequence>MRGWSSRSGLVRLGAQVGVHPPHCTPDLRAFTFRYVDTTTDRTQTLTCVMLPSIPEATEQQAKGSTPCGAARPVSQRVSVKSNSKSVSGVGTPEASACAQDTHLGVPGQRAGRGTFPQARVGARA</sequence>
<reference evidence="2" key="1">
    <citation type="submission" date="2022-07" db="EMBL/GenBank/DDBJ databases">
        <title>Complete Genome Sequence of the Radioresistant Bacterium Deinococcus aetherius ST0316, Isolated from the Air Dust collected in Lower Stratosphere above Japan.</title>
        <authorList>
            <person name="Satoh K."/>
            <person name="Hagiwara K."/>
            <person name="Katsumata K."/>
            <person name="Kubo A."/>
            <person name="Yokobori S."/>
            <person name="Yamagishi A."/>
            <person name="Oono Y."/>
            <person name="Narumi I."/>
        </authorList>
    </citation>
    <scope>NUCLEOTIDE SEQUENCE</scope>
    <source>
        <strain evidence="2">ST0316</strain>
        <plasmid evidence="2">pDAETH-4</plasmid>
    </source>
</reference>
<protein>
    <submittedName>
        <fullName evidence="2">Uncharacterized protein</fullName>
    </submittedName>
</protein>
<evidence type="ECO:0000256" key="1">
    <source>
        <dbReference type="SAM" id="MobiDB-lite"/>
    </source>
</evidence>
<evidence type="ECO:0000313" key="3">
    <source>
        <dbReference type="Proteomes" id="UP001064971"/>
    </source>
</evidence>
<organism evidence="2 3">
    <name type="scientific">Deinococcus aetherius</name>
    <dbReference type="NCBI Taxonomy" id="200252"/>
    <lineage>
        <taxon>Bacteria</taxon>
        <taxon>Thermotogati</taxon>
        <taxon>Deinococcota</taxon>
        <taxon>Deinococci</taxon>
        <taxon>Deinococcales</taxon>
        <taxon>Deinococcaceae</taxon>
        <taxon>Deinococcus</taxon>
    </lineage>
</organism>
<feature type="region of interest" description="Disordered" evidence="1">
    <location>
        <begin position="60"/>
        <end position="125"/>
    </location>
</feature>
<accession>A0ABM8AM92</accession>
<geneLocation type="plasmid" evidence="2 3">
    <name>pDAETH-4</name>
</geneLocation>
<name>A0ABM8AM92_9DEIO</name>